<dbReference type="AlphaFoldDB" id="A0A915KVE7"/>
<sequence>WTTRAIVIPLLSPYKFLISEPIAVDFLIRHRLKMLFSSISNLPRALIRNFTASASSLCKAAPVAETVSKPDIAESQEVLPNNEGLVNDNVNLAEEVPPVDGIADEQQQIRSRFNMVHLVGRVGCDPITRGTETSNVVCFSLATDRHFRDDGISRNSITDWHNIAALQPNLQSYVKNNVRKGDLVSITGSLNYRRVNTDPLVDRSVMIPQIRADRVNILMNKRAPIKNETLKDES</sequence>
<reference evidence="4" key="1">
    <citation type="submission" date="2022-11" db="UniProtKB">
        <authorList>
            <consortium name="WormBaseParasite"/>
        </authorList>
    </citation>
    <scope>IDENTIFICATION</scope>
</reference>
<dbReference type="NCBIfam" id="TIGR00621">
    <property type="entry name" value="ssb"/>
    <property type="match status" value="1"/>
</dbReference>
<dbReference type="InterPro" id="IPR011344">
    <property type="entry name" value="ssDNA-bd"/>
</dbReference>
<dbReference type="GO" id="GO:0006264">
    <property type="term" value="P:mitochondrial DNA replication"/>
    <property type="evidence" value="ECO:0007669"/>
    <property type="project" value="TreeGrafter"/>
</dbReference>
<dbReference type="Pfam" id="PF00436">
    <property type="entry name" value="SSB"/>
    <property type="match status" value="1"/>
</dbReference>
<dbReference type="PANTHER" id="PTHR10302:SF0">
    <property type="entry name" value="SINGLE-STRANDED DNA-BINDING PROTEIN, MITOCHONDRIAL"/>
    <property type="match status" value="1"/>
</dbReference>
<dbReference type="GO" id="GO:0042645">
    <property type="term" value="C:mitochondrial nucleoid"/>
    <property type="evidence" value="ECO:0007669"/>
    <property type="project" value="TreeGrafter"/>
</dbReference>
<dbReference type="InterPro" id="IPR000424">
    <property type="entry name" value="Primosome_PriB/ssb"/>
</dbReference>
<evidence type="ECO:0000313" key="4">
    <source>
        <dbReference type="WBParaSite" id="nRc.2.0.1.t42770-RA"/>
    </source>
</evidence>
<keyword evidence="3" id="KW-1185">Reference proteome</keyword>
<dbReference type="GO" id="GO:0003697">
    <property type="term" value="F:single-stranded DNA binding"/>
    <property type="evidence" value="ECO:0007669"/>
    <property type="project" value="InterPro"/>
</dbReference>
<keyword evidence="1 2" id="KW-0238">DNA-binding</keyword>
<evidence type="ECO:0000256" key="2">
    <source>
        <dbReference type="PROSITE-ProRule" id="PRU00252"/>
    </source>
</evidence>
<accession>A0A915KVE7</accession>
<dbReference type="PANTHER" id="PTHR10302">
    <property type="entry name" value="SINGLE-STRANDED DNA-BINDING PROTEIN"/>
    <property type="match status" value="1"/>
</dbReference>
<dbReference type="Proteomes" id="UP000887565">
    <property type="component" value="Unplaced"/>
</dbReference>
<dbReference type="InterPro" id="IPR012340">
    <property type="entry name" value="NA-bd_OB-fold"/>
</dbReference>
<dbReference type="WBParaSite" id="nRc.2.0.1.t42770-RA">
    <property type="protein sequence ID" value="nRc.2.0.1.t42770-RA"/>
    <property type="gene ID" value="nRc.2.0.1.g42770"/>
</dbReference>
<protein>
    <submittedName>
        <fullName evidence="4">Single-stranded DNA-binding protein</fullName>
    </submittedName>
</protein>
<evidence type="ECO:0000256" key="1">
    <source>
        <dbReference type="ARBA" id="ARBA00023125"/>
    </source>
</evidence>
<proteinExistence type="predicted"/>
<name>A0A915KVE7_ROMCU</name>
<organism evidence="3 4">
    <name type="scientific">Romanomermis culicivorax</name>
    <name type="common">Nematode worm</name>
    <dbReference type="NCBI Taxonomy" id="13658"/>
    <lineage>
        <taxon>Eukaryota</taxon>
        <taxon>Metazoa</taxon>
        <taxon>Ecdysozoa</taxon>
        <taxon>Nematoda</taxon>
        <taxon>Enoplea</taxon>
        <taxon>Dorylaimia</taxon>
        <taxon>Mermithida</taxon>
        <taxon>Mermithoidea</taxon>
        <taxon>Mermithidae</taxon>
        <taxon>Romanomermis</taxon>
    </lineage>
</organism>
<evidence type="ECO:0000313" key="3">
    <source>
        <dbReference type="Proteomes" id="UP000887565"/>
    </source>
</evidence>
<dbReference type="SUPFAM" id="SSF50249">
    <property type="entry name" value="Nucleic acid-binding proteins"/>
    <property type="match status" value="1"/>
</dbReference>
<dbReference type="Gene3D" id="2.40.50.140">
    <property type="entry name" value="Nucleic acid-binding proteins"/>
    <property type="match status" value="1"/>
</dbReference>
<dbReference type="PROSITE" id="PS50935">
    <property type="entry name" value="SSB"/>
    <property type="match status" value="1"/>
</dbReference>
<dbReference type="CDD" id="cd04496">
    <property type="entry name" value="SSB_OBF"/>
    <property type="match status" value="1"/>
</dbReference>